<dbReference type="PANTHER" id="PTHR43841:SF3">
    <property type="entry name" value="(3R)-HYDROXYACYL-ACP DEHYDRATASE SUBUNIT HADB"/>
    <property type="match status" value="1"/>
</dbReference>
<dbReference type="InterPro" id="IPR029069">
    <property type="entry name" value="HotDog_dom_sf"/>
</dbReference>
<comment type="caution">
    <text evidence="4">The sequence shown here is derived from an EMBL/GenBank/DDBJ whole genome shotgun (WGS) entry which is preliminary data.</text>
</comment>
<dbReference type="Gene3D" id="3.10.129.10">
    <property type="entry name" value="Hotdog Thioesterase"/>
    <property type="match status" value="2"/>
</dbReference>
<evidence type="ECO:0000259" key="2">
    <source>
        <dbReference type="Pfam" id="PF01575"/>
    </source>
</evidence>
<dbReference type="InterPro" id="IPR039569">
    <property type="entry name" value="FAS1-like_DH_region"/>
</dbReference>
<evidence type="ECO:0000313" key="5">
    <source>
        <dbReference type="Proteomes" id="UP001601992"/>
    </source>
</evidence>
<evidence type="ECO:0000313" key="4">
    <source>
        <dbReference type="EMBL" id="MFF3570815.1"/>
    </source>
</evidence>
<dbReference type="Pfam" id="PF13452">
    <property type="entry name" value="FAS1_DH_region"/>
    <property type="match status" value="1"/>
</dbReference>
<dbReference type="NCBIfam" id="NF040620">
    <property type="entry name" value="fused_HadA_HadB"/>
    <property type="match status" value="1"/>
</dbReference>
<sequence>MEHPATLESPASDPAAHATALVGHHYVTEDHYVVGREKIREYAKAVQDYHPAHHDEKDEFALESGGLLAPLTFVSPMGMHAQRKLLERIAVGCDLSQLIQTDQVLRFHRPIVAGDRLTCDVSLDSFHQVRGRDMLVLENRVSNQRDELVHTAYSTLLLGPRGETAETVAATARGLVAHDMSNIVPDRTQSILPATSVRTSARSRNPLVTIDPPLPRGRRFREVSVGEELPRRTIRLNRGDLVNYAGVSGDGNPIHWSDEFATLIGLDTVVAHGILTMGLGAGYITSWLRDPSAVQEYSVRFASPVYVEALLGATITFAGTVKSLDPDTGTAVIAMNATSNGRRIFGHRAAVKVLLAQD</sequence>
<keyword evidence="5" id="KW-1185">Reference proteome</keyword>
<dbReference type="InterPro" id="IPR002539">
    <property type="entry name" value="MaoC-like_dom"/>
</dbReference>
<dbReference type="CDD" id="cd03441">
    <property type="entry name" value="R_hydratase_like"/>
    <property type="match status" value="1"/>
</dbReference>
<gene>
    <name evidence="4" type="ORF">ACFYXQ_23815</name>
</gene>
<dbReference type="SUPFAM" id="SSF54637">
    <property type="entry name" value="Thioesterase/thiol ester dehydrase-isomerase"/>
    <property type="match status" value="2"/>
</dbReference>
<protein>
    <submittedName>
        <fullName evidence="4">Fused (3R)-hydroxyacyl-ACP dehydratase subunits HadA/HadB</fullName>
    </submittedName>
</protein>
<dbReference type="Pfam" id="PF01575">
    <property type="entry name" value="MaoC_dehydratas"/>
    <property type="match status" value="1"/>
</dbReference>
<dbReference type="RefSeq" id="WP_387404993.1">
    <property type="nucleotide sequence ID" value="NZ_JBIAQY010000008.1"/>
</dbReference>
<feature type="domain" description="MaoC-like" evidence="2">
    <location>
        <begin position="231"/>
        <end position="319"/>
    </location>
</feature>
<accession>A0ABW6S5W9</accession>
<reference evidence="4 5" key="1">
    <citation type="submission" date="2024-10" db="EMBL/GenBank/DDBJ databases">
        <title>The Natural Products Discovery Center: Release of the First 8490 Sequenced Strains for Exploring Actinobacteria Biosynthetic Diversity.</title>
        <authorList>
            <person name="Kalkreuter E."/>
            <person name="Kautsar S.A."/>
            <person name="Yang D."/>
            <person name="Bader C.D."/>
            <person name="Teijaro C.N."/>
            <person name="Fluegel L."/>
            <person name="Davis C.M."/>
            <person name="Simpson J.R."/>
            <person name="Lauterbach L."/>
            <person name="Steele A.D."/>
            <person name="Gui C."/>
            <person name="Meng S."/>
            <person name="Li G."/>
            <person name="Viehrig K."/>
            <person name="Ye F."/>
            <person name="Su P."/>
            <person name="Kiefer A.F."/>
            <person name="Nichols A."/>
            <person name="Cepeda A.J."/>
            <person name="Yan W."/>
            <person name="Fan B."/>
            <person name="Jiang Y."/>
            <person name="Adhikari A."/>
            <person name="Zheng C.-J."/>
            <person name="Schuster L."/>
            <person name="Cowan T.M."/>
            <person name="Smanski M.J."/>
            <person name="Chevrette M.G."/>
            <person name="De Carvalho L.P.S."/>
            <person name="Shen B."/>
        </authorList>
    </citation>
    <scope>NUCLEOTIDE SEQUENCE [LARGE SCALE GENOMIC DNA]</scope>
    <source>
        <strain evidence="4 5">NPDC002593</strain>
    </source>
</reference>
<evidence type="ECO:0000259" key="3">
    <source>
        <dbReference type="Pfam" id="PF13452"/>
    </source>
</evidence>
<name>A0ABW6S5W9_9NOCA</name>
<organism evidence="4 5">
    <name type="scientific">Nocardia jiangxiensis</name>
    <dbReference type="NCBI Taxonomy" id="282685"/>
    <lineage>
        <taxon>Bacteria</taxon>
        <taxon>Bacillati</taxon>
        <taxon>Actinomycetota</taxon>
        <taxon>Actinomycetes</taxon>
        <taxon>Mycobacteriales</taxon>
        <taxon>Nocardiaceae</taxon>
        <taxon>Nocardia</taxon>
    </lineage>
</organism>
<dbReference type="PANTHER" id="PTHR43841">
    <property type="entry name" value="3-HYDROXYACYL-THIOESTER DEHYDRATASE HTDX-RELATED"/>
    <property type="match status" value="1"/>
</dbReference>
<proteinExistence type="inferred from homology"/>
<comment type="similarity">
    <text evidence="1">Belongs to the enoyl-CoA hydratase/isomerase family.</text>
</comment>
<feature type="domain" description="FAS1-like dehydratase" evidence="3">
    <location>
        <begin position="20"/>
        <end position="151"/>
    </location>
</feature>
<dbReference type="Proteomes" id="UP001601992">
    <property type="component" value="Unassembled WGS sequence"/>
</dbReference>
<dbReference type="EMBL" id="JBIAQY010000008">
    <property type="protein sequence ID" value="MFF3570815.1"/>
    <property type="molecule type" value="Genomic_DNA"/>
</dbReference>
<evidence type="ECO:0000256" key="1">
    <source>
        <dbReference type="ARBA" id="ARBA00005254"/>
    </source>
</evidence>